<comment type="caution">
    <text evidence="1">The sequence shown here is derived from an EMBL/GenBank/DDBJ whole genome shotgun (WGS) entry which is preliminary data.</text>
</comment>
<reference evidence="1 2" key="1">
    <citation type="submission" date="2017-08" db="EMBL/GenBank/DDBJ databases">
        <title>Infants hospitalized years apart are colonized by the same room-sourced microbial strains.</title>
        <authorList>
            <person name="Brooks B."/>
            <person name="Olm M.R."/>
            <person name="Firek B.A."/>
            <person name="Baker R."/>
            <person name="Thomas B.C."/>
            <person name="Morowitz M.J."/>
            <person name="Banfield J.F."/>
        </authorList>
    </citation>
    <scope>NUCLEOTIDE SEQUENCE [LARGE SCALE GENOMIC DNA]</scope>
    <source>
        <strain evidence="1">S2_005_003_R2_42</strain>
    </source>
</reference>
<name>A0A2W5KHX5_9GAMM</name>
<evidence type="ECO:0000313" key="1">
    <source>
        <dbReference type="EMBL" id="PZQ16551.1"/>
    </source>
</evidence>
<evidence type="ECO:0000313" key="2">
    <source>
        <dbReference type="Proteomes" id="UP000249046"/>
    </source>
</evidence>
<dbReference type="Proteomes" id="UP000249046">
    <property type="component" value="Unassembled WGS sequence"/>
</dbReference>
<dbReference type="AlphaFoldDB" id="A0A2W5KHX5"/>
<proteinExistence type="predicted"/>
<dbReference type="EMBL" id="QFPO01000005">
    <property type="protein sequence ID" value="PZQ16551.1"/>
    <property type="molecule type" value="Genomic_DNA"/>
</dbReference>
<gene>
    <name evidence="1" type="ORF">DI564_07965</name>
</gene>
<accession>A0A2W5KHX5</accession>
<protein>
    <submittedName>
        <fullName evidence="1">Uncharacterized protein</fullName>
    </submittedName>
</protein>
<organism evidence="1 2">
    <name type="scientific">Rhodanobacter denitrificans</name>
    <dbReference type="NCBI Taxonomy" id="666685"/>
    <lineage>
        <taxon>Bacteria</taxon>
        <taxon>Pseudomonadati</taxon>
        <taxon>Pseudomonadota</taxon>
        <taxon>Gammaproteobacteria</taxon>
        <taxon>Lysobacterales</taxon>
        <taxon>Rhodanobacteraceae</taxon>
        <taxon>Rhodanobacter</taxon>
    </lineage>
</organism>
<sequence length="299" mass="31743">MQPTIPSGPANWTLPTPWTIGTTATVSWSANQADLCVYDGSEIPQGQAGSWPWPASGVACNSLSSCSEAHNIALTPAVAGNYKFRLTCSRNGNTQTAVVSEISKQVDAEATGCSAPTGWTRVTQGRLRYNHASGPTLTSPTTEWRHVWGQDVNTPGVFNPWPQLANNNVGVEFGQKQFVALEFTPDRTGNFKLYLNHSTNVGVVGSGMGVSISKNCGDFVTQPGAGSATPAGCWMPNASTGTDIYFSVGTQPGFNCKLDLNQKYYLNLVYTSLPITSQSTSNCPSGSCLTAYQLTLPAQ</sequence>